<evidence type="ECO:0000313" key="4">
    <source>
        <dbReference type="Proteomes" id="UP000662857"/>
    </source>
</evidence>
<accession>A0A895YLL5</accession>
<proteinExistence type="predicted"/>
<gene>
    <name evidence="3" type="ORF">JQS43_08900</name>
</gene>
<dbReference type="KEGG" id="nhy:JQS43_08900"/>
<keyword evidence="2" id="KW-0472">Membrane</keyword>
<evidence type="ECO:0000256" key="2">
    <source>
        <dbReference type="SAM" id="Phobius"/>
    </source>
</evidence>
<name>A0A895YLL5_9ACTN</name>
<feature type="transmembrane region" description="Helical" evidence="2">
    <location>
        <begin position="120"/>
        <end position="141"/>
    </location>
</feature>
<reference evidence="3" key="1">
    <citation type="submission" date="2021-02" db="EMBL/GenBank/DDBJ databases">
        <title>Natrosporangium hydrolyticum gen. nov., sp. nov, a haloalkaliphilic actinobacterium from a soda solonchak soil.</title>
        <authorList>
            <person name="Sorokin D.Y."/>
            <person name="Khijniak T.V."/>
            <person name="Zakharycheva A.P."/>
            <person name="Boueva O.V."/>
            <person name="Ariskina E.V."/>
            <person name="Hahnke R.L."/>
            <person name="Bunk B."/>
            <person name="Sproer C."/>
            <person name="Schumann P."/>
            <person name="Evtushenko L.I."/>
            <person name="Kublanov I.V."/>
        </authorList>
    </citation>
    <scope>NUCLEOTIDE SEQUENCE</scope>
    <source>
        <strain evidence="3">DSM 106523</strain>
    </source>
</reference>
<feature type="region of interest" description="Disordered" evidence="1">
    <location>
        <begin position="179"/>
        <end position="223"/>
    </location>
</feature>
<feature type="transmembrane region" description="Helical" evidence="2">
    <location>
        <begin position="95"/>
        <end position="113"/>
    </location>
</feature>
<protein>
    <submittedName>
        <fullName evidence="3">Trp biosynthesis-associated membrane protein</fullName>
    </submittedName>
</protein>
<keyword evidence="2" id="KW-1133">Transmembrane helix</keyword>
<dbReference type="Proteomes" id="UP000662857">
    <property type="component" value="Chromosome"/>
</dbReference>
<dbReference type="AlphaFoldDB" id="A0A895YLL5"/>
<feature type="transmembrane region" description="Helical" evidence="2">
    <location>
        <begin position="46"/>
        <end position="70"/>
    </location>
</feature>
<dbReference type="Pfam" id="PF09534">
    <property type="entry name" value="Trp_oprn_chp"/>
    <property type="match status" value="1"/>
</dbReference>
<sequence>MTRSPVCAAVLAGTIAAYQRRHDAKGSRYHLSTRWIASESVTPRRLLTLTVLLCALGAVLVLVAVGRTWLVEVTPRPAPLSEIRTETTGGQLRPWLPASGWVALAGAGALLAIRGWPRRLVGALLATAGALLVAGAVASLAEPELSSGWPWATLAGGAAVAVAGVIAAARGHQWPSMGARYERSPAARRARRGDLAADPARSTSARPEELWDALDQGEDPTSR</sequence>
<feature type="transmembrane region" description="Helical" evidence="2">
    <location>
        <begin position="147"/>
        <end position="169"/>
    </location>
</feature>
<dbReference type="EMBL" id="CP070499">
    <property type="protein sequence ID" value="QSB16379.1"/>
    <property type="molecule type" value="Genomic_DNA"/>
</dbReference>
<dbReference type="InterPro" id="IPR019051">
    <property type="entry name" value="Trp_biosyn_TM_oprn/chp"/>
</dbReference>
<organism evidence="3 4">
    <name type="scientific">Natronosporangium hydrolyticum</name>
    <dbReference type="NCBI Taxonomy" id="2811111"/>
    <lineage>
        <taxon>Bacteria</taxon>
        <taxon>Bacillati</taxon>
        <taxon>Actinomycetota</taxon>
        <taxon>Actinomycetes</taxon>
        <taxon>Micromonosporales</taxon>
        <taxon>Micromonosporaceae</taxon>
        <taxon>Natronosporangium</taxon>
    </lineage>
</organism>
<evidence type="ECO:0000313" key="3">
    <source>
        <dbReference type="EMBL" id="QSB16379.1"/>
    </source>
</evidence>
<keyword evidence="4" id="KW-1185">Reference proteome</keyword>
<keyword evidence="2" id="KW-0812">Transmembrane</keyword>
<feature type="compositionally biased region" description="Acidic residues" evidence="1">
    <location>
        <begin position="210"/>
        <end position="223"/>
    </location>
</feature>
<evidence type="ECO:0000256" key="1">
    <source>
        <dbReference type="SAM" id="MobiDB-lite"/>
    </source>
</evidence>